<dbReference type="KEGG" id="cqi:110698715"/>
<dbReference type="GO" id="GO:0016567">
    <property type="term" value="P:protein ubiquitination"/>
    <property type="evidence" value="ECO:0007669"/>
    <property type="project" value="UniProtKB-UniPathway"/>
</dbReference>
<reference evidence="6" key="1">
    <citation type="journal article" date="2017" name="Nature">
        <title>The genome of Chenopodium quinoa.</title>
        <authorList>
            <person name="Jarvis D.E."/>
            <person name="Ho Y.S."/>
            <person name="Lightfoot D.J."/>
            <person name="Schmoeckel S.M."/>
            <person name="Li B."/>
            <person name="Borm T.J.A."/>
            <person name="Ohyanagi H."/>
            <person name="Mineta K."/>
            <person name="Michell C.T."/>
            <person name="Saber N."/>
            <person name="Kharbatia N.M."/>
            <person name="Rupper R.R."/>
            <person name="Sharp A.R."/>
            <person name="Dally N."/>
            <person name="Boughton B.A."/>
            <person name="Woo Y.H."/>
            <person name="Gao G."/>
            <person name="Schijlen E.G.W.M."/>
            <person name="Guo X."/>
            <person name="Momin A.A."/>
            <person name="Negrao S."/>
            <person name="Al-Babili S."/>
            <person name="Gehring C."/>
            <person name="Roessner U."/>
            <person name="Jung C."/>
            <person name="Murphy K."/>
            <person name="Arold S.T."/>
            <person name="Gojobori T."/>
            <person name="van der Linden C.G."/>
            <person name="van Loo E.N."/>
            <person name="Jellen E.N."/>
            <person name="Maughan P.J."/>
            <person name="Tester M."/>
        </authorList>
    </citation>
    <scope>NUCLEOTIDE SEQUENCE [LARGE SCALE GENOMIC DNA]</scope>
    <source>
        <strain evidence="6">cv. PI 614886</strain>
    </source>
</reference>
<gene>
    <name evidence="6" type="primary">LOC110698715</name>
</gene>
<keyword evidence="3" id="KW-0175">Coiled coil</keyword>
<evidence type="ECO:0000256" key="1">
    <source>
        <dbReference type="ARBA" id="ARBA00022786"/>
    </source>
</evidence>
<feature type="region of interest" description="Disordered" evidence="4">
    <location>
        <begin position="303"/>
        <end position="327"/>
    </location>
</feature>
<evidence type="ECO:0000259" key="5">
    <source>
        <dbReference type="PROSITE" id="PS51649"/>
    </source>
</evidence>
<evidence type="ECO:0000313" key="6">
    <source>
        <dbReference type="EnsemblPlants" id="AUR62011593-RA:cds"/>
    </source>
</evidence>
<keyword evidence="1" id="KW-0833">Ubl conjugation pathway</keyword>
<dbReference type="PANTHER" id="PTHR32370">
    <property type="entry name" value="OS12G0117600 PROTEIN"/>
    <property type="match status" value="1"/>
</dbReference>
<feature type="coiled-coil region" evidence="3">
    <location>
        <begin position="329"/>
        <end position="363"/>
    </location>
</feature>
<evidence type="ECO:0000256" key="2">
    <source>
        <dbReference type="PROSITE-ProRule" id="PRU00982"/>
    </source>
</evidence>
<proteinExistence type="inferred from homology"/>
<comment type="similarity">
    <text evidence="2">Belongs to the NPH3 family.</text>
</comment>
<dbReference type="UniPathway" id="UPA00143"/>
<dbReference type="Gramene" id="AUR62011593-RA">
    <property type="protein sequence ID" value="AUR62011593-RA:cds"/>
    <property type="gene ID" value="AUR62011593"/>
</dbReference>
<keyword evidence="7" id="KW-1185">Reference proteome</keyword>
<dbReference type="InterPro" id="IPR043454">
    <property type="entry name" value="NPH3/RPT2-like"/>
</dbReference>
<dbReference type="InterPro" id="IPR027356">
    <property type="entry name" value="NPH3_dom"/>
</dbReference>
<dbReference type="EnsemblPlants" id="AUR62011593-RA">
    <property type="protein sequence ID" value="AUR62011593-RA:cds"/>
    <property type="gene ID" value="AUR62011593"/>
</dbReference>
<name>A0A803LEI7_CHEQI</name>
<organism evidence="6 7">
    <name type="scientific">Chenopodium quinoa</name>
    <name type="common">Quinoa</name>
    <dbReference type="NCBI Taxonomy" id="63459"/>
    <lineage>
        <taxon>Eukaryota</taxon>
        <taxon>Viridiplantae</taxon>
        <taxon>Streptophyta</taxon>
        <taxon>Embryophyta</taxon>
        <taxon>Tracheophyta</taxon>
        <taxon>Spermatophyta</taxon>
        <taxon>Magnoliopsida</taxon>
        <taxon>eudicotyledons</taxon>
        <taxon>Gunneridae</taxon>
        <taxon>Pentapetalae</taxon>
        <taxon>Caryophyllales</taxon>
        <taxon>Chenopodiaceae</taxon>
        <taxon>Chenopodioideae</taxon>
        <taxon>Atripliceae</taxon>
        <taxon>Chenopodium</taxon>
    </lineage>
</organism>
<dbReference type="Proteomes" id="UP000596660">
    <property type="component" value="Unplaced"/>
</dbReference>
<evidence type="ECO:0000313" key="7">
    <source>
        <dbReference type="Proteomes" id="UP000596660"/>
    </source>
</evidence>
<dbReference type="AlphaFoldDB" id="A0A803LEI7"/>
<dbReference type="RefSeq" id="XP_021731916.1">
    <property type="nucleotide sequence ID" value="XM_021876224.1"/>
</dbReference>
<dbReference type="GeneID" id="110698715"/>
<dbReference type="PROSITE" id="PS51649">
    <property type="entry name" value="NPH3"/>
    <property type="match status" value="1"/>
</dbReference>
<dbReference type="OMA" id="DCWFDDA"/>
<evidence type="ECO:0000256" key="3">
    <source>
        <dbReference type="SAM" id="Coils"/>
    </source>
</evidence>
<dbReference type="Pfam" id="PF03000">
    <property type="entry name" value="NPH3"/>
    <property type="match status" value="1"/>
</dbReference>
<evidence type="ECO:0000256" key="4">
    <source>
        <dbReference type="SAM" id="MobiDB-lite"/>
    </source>
</evidence>
<dbReference type="SMR" id="A0A803LEI7"/>
<protein>
    <recommendedName>
        <fullName evidence="5">NPH3 domain-containing protein</fullName>
    </recommendedName>
</protein>
<feature type="domain" description="NPH3" evidence="5">
    <location>
        <begin position="21"/>
        <end position="295"/>
    </location>
</feature>
<dbReference type="OrthoDB" id="680561at2759"/>
<feature type="compositionally biased region" description="Basic and acidic residues" evidence="4">
    <location>
        <begin position="315"/>
        <end position="327"/>
    </location>
</feature>
<accession>A0A803LEI7</accession>
<reference evidence="6" key="2">
    <citation type="submission" date="2021-03" db="UniProtKB">
        <authorList>
            <consortium name="EnsemblPlants"/>
        </authorList>
    </citation>
    <scope>IDENTIFICATION</scope>
</reference>
<sequence length="415" mass="46969">MNNRVTLLKTSAGKPPQLVGEQWLDDACILDMDYFVKTLSGIKSKGVRPDLVGSIIAHYASKWVPELSESRDVTILEGDDPSASPESVTSAWRKKRFFVETLVGILPPENDTVPCNFLLRLLRVANMVGVELTYKEELEKRVSWQLDQATLKEIMIPSFSHTCSTLLDVELVMRLVERFVGLDEGFKSSAALIKVAKLMDSYLAEVAMDSNLKLEEFIQLAGALPAHARAIDDGLYRAVDTYLKAHSKVTKQERKLLCRLIDCRKLSPEACLHASQNERLPVRAVVQVLFTEQNKISRQLDWSGPLSMARSPNSNRHDAPGRCQSKREVSVQHMEIKRLKEDVVRLQNQINNLQNQLEKVVEKKKGFFRWKKFILISGSTSVTDVGKRDFEEVGFGRHTPLTKGKASHRWRKSLS</sequence>